<proteinExistence type="predicted"/>
<comment type="caution">
    <text evidence="1">The sequence shown here is derived from an EMBL/GenBank/DDBJ whole genome shotgun (WGS) entry which is preliminary data.</text>
</comment>
<organism evidence="1 2">
    <name type="scientific">Eumeta variegata</name>
    <name type="common">Bagworm moth</name>
    <name type="synonym">Eumeta japonica</name>
    <dbReference type="NCBI Taxonomy" id="151549"/>
    <lineage>
        <taxon>Eukaryota</taxon>
        <taxon>Metazoa</taxon>
        <taxon>Ecdysozoa</taxon>
        <taxon>Arthropoda</taxon>
        <taxon>Hexapoda</taxon>
        <taxon>Insecta</taxon>
        <taxon>Pterygota</taxon>
        <taxon>Neoptera</taxon>
        <taxon>Endopterygota</taxon>
        <taxon>Lepidoptera</taxon>
        <taxon>Glossata</taxon>
        <taxon>Ditrysia</taxon>
        <taxon>Tineoidea</taxon>
        <taxon>Psychidae</taxon>
        <taxon>Oiketicinae</taxon>
        <taxon>Eumeta</taxon>
    </lineage>
</organism>
<sequence>MDLSEMKRQSDASARVRPPRGAPELFRRLFLSRASLGFELLLAIKHHARRLFIIGLQNSSALTSISVTNLVIVALHRCEQKTHRFVRRMIEIDRHVIYHEIRAS</sequence>
<keyword evidence="2" id="KW-1185">Reference proteome</keyword>
<dbReference type="AlphaFoldDB" id="A0A4C1Z4F1"/>
<accession>A0A4C1Z4F1</accession>
<gene>
    <name evidence="1" type="ORF">EVAR_61065_1</name>
</gene>
<evidence type="ECO:0000313" key="2">
    <source>
        <dbReference type="Proteomes" id="UP000299102"/>
    </source>
</evidence>
<reference evidence="1 2" key="1">
    <citation type="journal article" date="2019" name="Commun. Biol.">
        <title>The bagworm genome reveals a unique fibroin gene that provides high tensile strength.</title>
        <authorList>
            <person name="Kono N."/>
            <person name="Nakamura H."/>
            <person name="Ohtoshi R."/>
            <person name="Tomita M."/>
            <person name="Numata K."/>
            <person name="Arakawa K."/>
        </authorList>
    </citation>
    <scope>NUCLEOTIDE SEQUENCE [LARGE SCALE GENOMIC DNA]</scope>
</reference>
<protein>
    <submittedName>
        <fullName evidence="1">Uncharacterized protein</fullName>
    </submittedName>
</protein>
<evidence type="ECO:0000313" key="1">
    <source>
        <dbReference type="EMBL" id="GBP83671.1"/>
    </source>
</evidence>
<name>A0A4C1Z4F1_EUMVA</name>
<dbReference type="EMBL" id="BGZK01001632">
    <property type="protein sequence ID" value="GBP83671.1"/>
    <property type="molecule type" value="Genomic_DNA"/>
</dbReference>
<dbReference type="Proteomes" id="UP000299102">
    <property type="component" value="Unassembled WGS sequence"/>
</dbReference>